<dbReference type="InterPro" id="IPR018357">
    <property type="entry name" value="Hexapep_transf_CS"/>
</dbReference>
<dbReference type="CDD" id="cd03354">
    <property type="entry name" value="LbH_SAT"/>
    <property type="match status" value="1"/>
</dbReference>
<keyword evidence="13" id="KW-1185">Reference proteome</keyword>
<keyword evidence="7" id="KW-0677">Repeat</keyword>
<evidence type="ECO:0000256" key="1">
    <source>
        <dbReference type="ARBA" id="ARBA00004876"/>
    </source>
</evidence>
<dbReference type="SMART" id="SM00971">
    <property type="entry name" value="SATase_N"/>
    <property type="match status" value="1"/>
</dbReference>
<dbReference type="OrthoDB" id="9801456at2"/>
<dbReference type="Gene3D" id="2.160.10.10">
    <property type="entry name" value="Hexapeptide repeat proteins"/>
    <property type="match status" value="1"/>
</dbReference>
<dbReference type="GO" id="GO:0009001">
    <property type="term" value="F:serine O-acetyltransferase activity"/>
    <property type="evidence" value="ECO:0007669"/>
    <property type="project" value="UniProtKB-EC"/>
</dbReference>
<evidence type="ECO:0000313" key="12">
    <source>
        <dbReference type="EMBL" id="TFH67679.1"/>
    </source>
</evidence>
<protein>
    <recommendedName>
        <fullName evidence="4">Serine acetyltransferase</fullName>
        <ecNumber evidence="3">2.3.1.30</ecNumber>
    </recommendedName>
</protein>
<comment type="catalytic activity">
    <reaction evidence="10">
        <text>L-serine + acetyl-CoA = O-acetyl-L-serine + CoA</text>
        <dbReference type="Rhea" id="RHEA:24560"/>
        <dbReference type="ChEBI" id="CHEBI:33384"/>
        <dbReference type="ChEBI" id="CHEBI:57287"/>
        <dbReference type="ChEBI" id="CHEBI:57288"/>
        <dbReference type="ChEBI" id="CHEBI:58340"/>
        <dbReference type="EC" id="2.3.1.30"/>
    </reaction>
</comment>
<sequence length="275" mass="28748">MSELTDTITPTLDCSRLAAEAAQLGASEPLLADMIARLFVAQTTPATLLATLISERISHRSVAADALFSAALNCFEQPQASAAAAADLEAIYQRDSACQSRLQALLFSKGFLALQGYRVAHTLWRDGQRNAALLLQHTISCQLAVDIHPAAEIGSGVMFDHATGVVIGETARVSDNVSIMQGVTLGGTGKESGDRHPKVGRGVLLGPGAKILGNIEIGCGAMVAAAAVVLKPVAANSVVAGVPAQAVGRTDGDNPAELMDHYFHCAEQKNLERQR</sequence>
<evidence type="ECO:0000256" key="10">
    <source>
        <dbReference type="ARBA" id="ARBA00049486"/>
    </source>
</evidence>
<dbReference type="Pfam" id="PF06426">
    <property type="entry name" value="SATase_N"/>
    <property type="match status" value="1"/>
</dbReference>
<dbReference type="InterPro" id="IPR010493">
    <property type="entry name" value="Ser_AcTrfase_N"/>
</dbReference>
<evidence type="ECO:0000256" key="2">
    <source>
        <dbReference type="ARBA" id="ARBA00007274"/>
    </source>
</evidence>
<comment type="similarity">
    <text evidence="2">Belongs to the transferase hexapeptide repeat family.</text>
</comment>
<gene>
    <name evidence="12" type="primary">cysE</name>
    <name evidence="12" type="ORF">E3W66_05335</name>
</gene>
<keyword evidence="8" id="KW-0198">Cysteine biosynthesis</keyword>
<evidence type="ECO:0000256" key="3">
    <source>
        <dbReference type="ARBA" id="ARBA00013266"/>
    </source>
</evidence>
<dbReference type="UniPathway" id="UPA00136">
    <property type="reaction ID" value="UER00199"/>
</dbReference>
<comment type="pathway">
    <text evidence="1">Amino-acid biosynthesis; L-cysteine biosynthesis; L-cysteine from L-serine: step 1/2.</text>
</comment>
<dbReference type="FunFam" id="2.160.10.10:FF:000002">
    <property type="entry name" value="Serine acetyltransferase"/>
    <property type="match status" value="1"/>
</dbReference>
<dbReference type="SUPFAM" id="SSF51161">
    <property type="entry name" value="Trimeric LpxA-like enzymes"/>
    <property type="match status" value="1"/>
</dbReference>
<dbReference type="EMBL" id="SPIA01000002">
    <property type="protein sequence ID" value="TFH67679.1"/>
    <property type="molecule type" value="Genomic_DNA"/>
</dbReference>
<evidence type="ECO:0000256" key="5">
    <source>
        <dbReference type="ARBA" id="ARBA00022605"/>
    </source>
</evidence>
<evidence type="ECO:0000313" key="13">
    <source>
        <dbReference type="Proteomes" id="UP000298133"/>
    </source>
</evidence>
<evidence type="ECO:0000259" key="11">
    <source>
        <dbReference type="SMART" id="SM00971"/>
    </source>
</evidence>
<evidence type="ECO:0000256" key="9">
    <source>
        <dbReference type="ARBA" id="ARBA00023315"/>
    </source>
</evidence>
<dbReference type="GO" id="GO:0005737">
    <property type="term" value="C:cytoplasm"/>
    <property type="evidence" value="ECO:0007669"/>
    <property type="project" value="InterPro"/>
</dbReference>
<dbReference type="EC" id="2.3.1.30" evidence="3"/>
<dbReference type="PANTHER" id="PTHR42811">
    <property type="entry name" value="SERINE ACETYLTRANSFERASE"/>
    <property type="match status" value="1"/>
</dbReference>
<dbReference type="InterPro" id="IPR011004">
    <property type="entry name" value="Trimer_LpxA-like_sf"/>
</dbReference>
<dbReference type="Proteomes" id="UP000298133">
    <property type="component" value="Unassembled WGS sequence"/>
</dbReference>
<dbReference type="Gene3D" id="1.10.3130.10">
    <property type="entry name" value="serine acetyltransferase, domain 1"/>
    <property type="match status" value="1"/>
</dbReference>
<keyword evidence="5" id="KW-0028">Amino-acid biosynthesis</keyword>
<dbReference type="NCBIfam" id="NF041874">
    <property type="entry name" value="EPS_EpsC"/>
    <property type="match status" value="1"/>
</dbReference>
<feature type="domain" description="Serine acetyltransferase N-terminal" evidence="11">
    <location>
        <begin position="15"/>
        <end position="116"/>
    </location>
</feature>
<evidence type="ECO:0000256" key="4">
    <source>
        <dbReference type="ARBA" id="ARBA00018522"/>
    </source>
</evidence>
<proteinExistence type="inferred from homology"/>
<dbReference type="GO" id="GO:0006535">
    <property type="term" value="P:cysteine biosynthetic process from serine"/>
    <property type="evidence" value="ECO:0007669"/>
    <property type="project" value="InterPro"/>
</dbReference>
<evidence type="ECO:0000256" key="6">
    <source>
        <dbReference type="ARBA" id="ARBA00022679"/>
    </source>
</evidence>
<accession>A0A4Y8UIZ2</accession>
<dbReference type="InterPro" id="IPR042122">
    <property type="entry name" value="Ser_AcTrfase_N_sf"/>
</dbReference>
<evidence type="ECO:0000256" key="7">
    <source>
        <dbReference type="ARBA" id="ARBA00022737"/>
    </source>
</evidence>
<dbReference type="AlphaFoldDB" id="A0A4Y8UIZ2"/>
<comment type="caution">
    <text evidence="12">The sequence shown here is derived from an EMBL/GenBank/DDBJ whole genome shotgun (WGS) entry which is preliminary data.</text>
</comment>
<name>A0A4Y8UIZ2_9GAMM</name>
<dbReference type="PROSITE" id="PS00101">
    <property type="entry name" value="HEXAPEP_TRANSFERASES"/>
    <property type="match status" value="1"/>
</dbReference>
<organism evidence="12 13">
    <name type="scientific">Gammaproteobacteria bacterium LSUCC0057</name>
    <dbReference type="NCBI Taxonomy" id="2559237"/>
    <lineage>
        <taxon>Bacteria</taxon>
        <taxon>Pseudomonadati</taxon>
        <taxon>Pseudomonadota</taxon>
        <taxon>Gammaproteobacteria</taxon>
        <taxon>Cellvibrionales</taxon>
        <taxon>Porticoccaceae</taxon>
        <taxon>SAR92 clade</taxon>
    </lineage>
</organism>
<keyword evidence="6 12" id="KW-0808">Transferase</keyword>
<reference evidence="12 13" key="1">
    <citation type="submission" date="2019-03" db="EMBL/GenBank/DDBJ databases">
        <title>Draft genome of Gammaproteobacteria bacterium LSUCC0057, a member of the SAR92 clade.</title>
        <authorList>
            <person name="Lanclos V.C."/>
            <person name="Doiron C."/>
            <person name="Henson M.W."/>
            <person name="Thrash J.C."/>
        </authorList>
    </citation>
    <scope>NUCLEOTIDE SEQUENCE [LARGE SCALE GENOMIC DNA]</scope>
    <source>
        <strain evidence="12 13">LSUCC0057</strain>
    </source>
</reference>
<keyword evidence="9 12" id="KW-0012">Acyltransferase</keyword>
<evidence type="ECO:0000256" key="8">
    <source>
        <dbReference type="ARBA" id="ARBA00023192"/>
    </source>
</evidence>
<dbReference type="InterPro" id="IPR045304">
    <property type="entry name" value="LbH_SAT"/>
</dbReference>
<dbReference type="InterPro" id="IPR053376">
    <property type="entry name" value="Serine_acetyltransferase"/>
</dbReference>